<gene>
    <name evidence="2" type="ORF">PXEA_LOCUS28518</name>
</gene>
<feature type="region of interest" description="Disordered" evidence="1">
    <location>
        <begin position="16"/>
        <end position="50"/>
    </location>
</feature>
<reference evidence="2" key="1">
    <citation type="submission" date="2018-11" db="EMBL/GenBank/DDBJ databases">
        <authorList>
            <consortium name="Pathogen Informatics"/>
        </authorList>
    </citation>
    <scope>NUCLEOTIDE SEQUENCE</scope>
</reference>
<comment type="caution">
    <text evidence="2">The sequence shown here is derived from an EMBL/GenBank/DDBJ whole genome shotgun (WGS) entry which is preliminary data.</text>
</comment>
<organism evidence="2 3">
    <name type="scientific">Protopolystoma xenopodis</name>
    <dbReference type="NCBI Taxonomy" id="117903"/>
    <lineage>
        <taxon>Eukaryota</taxon>
        <taxon>Metazoa</taxon>
        <taxon>Spiralia</taxon>
        <taxon>Lophotrochozoa</taxon>
        <taxon>Platyhelminthes</taxon>
        <taxon>Monogenea</taxon>
        <taxon>Polyopisthocotylea</taxon>
        <taxon>Polystomatidea</taxon>
        <taxon>Polystomatidae</taxon>
        <taxon>Protopolystoma</taxon>
    </lineage>
</organism>
<dbReference type="Proteomes" id="UP000784294">
    <property type="component" value="Unassembled WGS sequence"/>
</dbReference>
<protein>
    <submittedName>
        <fullName evidence="2">Uncharacterized protein</fullName>
    </submittedName>
</protein>
<dbReference type="AlphaFoldDB" id="A0A448XEU6"/>
<name>A0A448XEU6_9PLAT</name>
<evidence type="ECO:0000256" key="1">
    <source>
        <dbReference type="SAM" id="MobiDB-lite"/>
    </source>
</evidence>
<sequence>MRSYPLAYSNLASQSVSGSPHVVSDAGVGQARKPPLSHSSASRLAKRHDSSMLVQNSNGLSYEPFTPASVNSETMSSTFAASASFITASAVSGATGLSRASISSTVPAQTAQISRLPLSTRIVASRTIMTPTNPVTESLTHAVDEAASSVTFRGSKLQQRPQTPPKDYPKVSVFLHFCILNMKLERCCFSKSSIRARRTARPSDEYMYHVDGGAPEVIMPSLTYNHG</sequence>
<evidence type="ECO:0000313" key="3">
    <source>
        <dbReference type="Proteomes" id="UP000784294"/>
    </source>
</evidence>
<evidence type="ECO:0000313" key="2">
    <source>
        <dbReference type="EMBL" id="VEL35078.1"/>
    </source>
</evidence>
<keyword evidence="3" id="KW-1185">Reference proteome</keyword>
<dbReference type="EMBL" id="CAAALY010249054">
    <property type="protein sequence ID" value="VEL35078.1"/>
    <property type="molecule type" value="Genomic_DNA"/>
</dbReference>
<proteinExistence type="predicted"/>
<accession>A0A448XEU6</accession>